<dbReference type="AlphaFoldDB" id="N1V6P3"/>
<organism evidence="1 2">
    <name type="scientific">Arthrobacter crystallopoietes BAB-32</name>
    <dbReference type="NCBI Taxonomy" id="1246476"/>
    <lineage>
        <taxon>Bacteria</taxon>
        <taxon>Bacillati</taxon>
        <taxon>Actinomycetota</taxon>
        <taxon>Actinomycetes</taxon>
        <taxon>Micrococcales</taxon>
        <taxon>Micrococcaceae</taxon>
        <taxon>Crystallibacter</taxon>
    </lineage>
</organism>
<evidence type="ECO:0000313" key="1">
    <source>
        <dbReference type="EMBL" id="EMY35689.1"/>
    </source>
</evidence>
<comment type="caution">
    <text evidence="1">The sequence shown here is derived from an EMBL/GenBank/DDBJ whole genome shotgun (WGS) entry which is preliminary data.</text>
</comment>
<evidence type="ECO:0000313" key="2">
    <source>
        <dbReference type="Proteomes" id="UP000010729"/>
    </source>
</evidence>
<accession>N1V6P3</accession>
<protein>
    <submittedName>
        <fullName evidence="1">Uncharacterized protein</fullName>
    </submittedName>
</protein>
<proteinExistence type="predicted"/>
<keyword evidence="2" id="KW-1185">Reference proteome</keyword>
<gene>
    <name evidence="1" type="ORF">D477_002853</name>
</gene>
<dbReference type="Proteomes" id="UP000010729">
    <property type="component" value="Unassembled WGS sequence"/>
</dbReference>
<name>N1V6P3_9MICC</name>
<sequence length="89" mass="9210">MLENAVMAPVFENATVKVLPSKPASEAFGSTVIQRNFFSDFSVSMISGQARRNISMEPAAPERAGCWAGAGCWLGADCCEAGACGCCGA</sequence>
<reference evidence="1 2" key="1">
    <citation type="journal article" date="2013" name="Genome Announc.">
        <title>Draft Genome Sequence of Arthrobacter crystallopoietes Strain BAB-32, Revealing Genes for Bioremediation.</title>
        <authorList>
            <person name="Joshi M.N."/>
            <person name="Pandit A.S."/>
            <person name="Sharma A."/>
            <person name="Pandya R.V."/>
            <person name="Desai S.M."/>
            <person name="Saxena A.K."/>
            <person name="Bagatharia S.B."/>
        </authorList>
    </citation>
    <scope>NUCLEOTIDE SEQUENCE [LARGE SCALE GENOMIC DNA]</scope>
    <source>
        <strain evidence="1 2">BAB-32</strain>
    </source>
</reference>
<dbReference type="EMBL" id="ANPE02000066">
    <property type="protein sequence ID" value="EMY35689.1"/>
    <property type="molecule type" value="Genomic_DNA"/>
</dbReference>